<feature type="region of interest" description="Disordered" evidence="10">
    <location>
        <begin position="1"/>
        <end position="177"/>
    </location>
</feature>
<dbReference type="SMART" id="SM00360">
    <property type="entry name" value="RRM"/>
    <property type="match status" value="1"/>
</dbReference>
<keyword evidence="6" id="KW-0833">Ubl conjugation pathway</keyword>
<dbReference type="GO" id="GO:0003723">
    <property type="term" value="F:RNA binding"/>
    <property type="evidence" value="ECO:0007669"/>
    <property type="project" value="UniProtKB-UniRule"/>
</dbReference>
<dbReference type="HOGENOM" id="CLU_276106_0_0_1"/>
<dbReference type="CDD" id="cd20335">
    <property type="entry name" value="BRcat_RBR"/>
    <property type="match status" value="1"/>
</dbReference>
<dbReference type="Pfam" id="PF01485">
    <property type="entry name" value="IBR"/>
    <property type="match status" value="1"/>
</dbReference>
<dbReference type="SUPFAM" id="SSF57850">
    <property type="entry name" value="RING/U-box"/>
    <property type="match status" value="2"/>
</dbReference>
<dbReference type="SUPFAM" id="SSF54928">
    <property type="entry name" value="RNA-binding domain, RBD"/>
    <property type="match status" value="1"/>
</dbReference>
<keyword evidence="4" id="KW-0677">Repeat</keyword>
<evidence type="ECO:0000256" key="1">
    <source>
        <dbReference type="ARBA" id="ARBA00004906"/>
    </source>
</evidence>
<feature type="compositionally biased region" description="Polar residues" evidence="10">
    <location>
        <begin position="125"/>
        <end position="138"/>
    </location>
</feature>
<dbReference type="GO" id="GO:0000151">
    <property type="term" value="C:ubiquitin ligase complex"/>
    <property type="evidence" value="ECO:0007669"/>
    <property type="project" value="TreeGrafter"/>
</dbReference>
<keyword evidence="9" id="KW-0694">RNA-binding</keyword>
<proteinExistence type="predicted"/>
<dbReference type="EMBL" id="KN824349">
    <property type="protein sequence ID" value="KIM22738.1"/>
    <property type="molecule type" value="Genomic_DNA"/>
</dbReference>
<dbReference type="CDD" id="cd00590">
    <property type="entry name" value="RRM_SF"/>
    <property type="match status" value="1"/>
</dbReference>
<keyword evidence="7" id="KW-0862">Zinc</keyword>
<dbReference type="InterPro" id="IPR002867">
    <property type="entry name" value="IBR_dom"/>
</dbReference>
<feature type="compositionally biased region" description="Polar residues" evidence="10">
    <location>
        <begin position="158"/>
        <end position="175"/>
    </location>
</feature>
<reference evidence="15" key="2">
    <citation type="submission" date="2015-01" db="EMBL/GenBank/DDBJ databases">
        <title>Evolutionary Origins and Diversification of the Mycorrhizal Mutualists.</title>
        <authorList>
            <consortium name="DOE Joint Genome Institute"/>
            <consortium name="Mycorrhizal Genomics Consortium"/>
            <person name="Kohler A."/>
            <person name="Kuo A."/>
            <person name="Nagy L.G."/>
            <person name="Floudas D."/>
            <person name="Copeland A."/>
            <person name="Barry K.W."/>
            <person name="Cichocki N."/>
            <person name="Veneault-Fourrey C."/>
            <person name="LaButti K."/>
            <person name="Lindquist E.A."/>
            <person name="Lipzen A."/>
            <person name="Lundell T."/>
            <person name="Morin E."/>
            <person name="Murat C."/>
            <person name="Riley R."/>
            <person name="Ohm R."/>
            <person name="Sun H."/>
            <person name="Tunlid A."/>
            <person name="Henrissat B."/>
            <person name="Grigoriev I.V."/>
            <person name="Hibbett D.S."/>
            <person name="Martin F."/>
        </authorList>
    </citation>
    <scope>NUCLEOTIDE SEQUENCE [LARGE SCALE GENOMIC DNA]</scope>
    <source>
        <strain evidence="15">MAFF 305830</strain>
    </source>
</reference>
<evidence type="ECO:0000256" key="10">
    <source>
        <dbReference type="SAM" id="MobiDB-lite"/>
    </source>
</evidence>
<sequence length="1154" mass="128945">MLKHRDPGKTKLKGSSGGSIANAKPESTGSRRLQPPAPAKTPSANIDTTVPSPKPPQPTTDNIPTHESKDDSGKRKRSVKETRASERNGASKNASASRDIPSQDLRESAHVLGTPTSTLLSTTSARSNQAPESATNSPDGPHLLQMIISAGQKPEGATTESSSTLMAKRASSTRPLSGKDMIFRHLNRTRDPQPHIPAPNMLHSSTLATNCKAGMEMETPASSQNMAMSRPTSSVATQVPFLEQDPPSTGQCSAKGSTFFSELKGCAPLKNNKVAAACTPQEENNKDLIEKIERLARELSTGLYVDVQLPITPPPSPPLTTREGTEAMEGELDSAGTLPGTSRIFQDYRVLDRTNVRFSDGLAIEMVTTPFERTRVIVSGISPKLEWQDLGWYLSSFGAVIHKELTNNESGKHGKTARVRFAHHEEAENAIKCLDGQLGLATDLPLLAKYDTEIVADDRSANVVADGVIVRWKRPAPKLRLYYRSTRIAKEAADVINMRTFCGHQLRATLRPSQHVIFVEGLSRDSDLNEFKRRHNPDKDPVFFDDHYDHTQVLKQMNDVFENAHLRHFEIKDTETETTIYSNFNSQNDAEEFLKEFGQLDLPWRAAARLCVIHAWDLLYVMHADKFFALQASIIDLAAKLRQVEIRLHVSTPSGHTNFRHIRVRGGNHIKVYKSMIDALLVGEVVTRNEKPLWDEDLEYLYGQRLFSDLRIDGVVFLERRRKRIMLMCGDDQRRVSLKRIYHRFDEAKRRICTHTFPRWQLRYFINATDSVIIPRSGRQEVLLDPRTCRIVVGGLVAGNHLKAIISDAPKSPPSFQTPKKSSANCPVCLDAPSEPVILSCQHQFCNSCLTRYLLSATQPDTVFPMRCFGDDGQCTRSVPLNVIRRLLTRDQFDLAASRSLKLYVDSKPEEYRHCPTSDCPHIFRLRAQTETVEYAEHCPGCFNKFCTACFLEGGHDGVTCTQAFEKQQLALAEQASTVEAWVKSFGGRTCPKCKMGLIKDGGCAHVQCSKCKVHICWTCGKAFDQIADESVYEHMRREHGSIGLIPWELEDWAADDALEWVDPPDLPTVVLPSHSSGSSGGSPATLRTTTTTTQNSQPNNRRNGRHRKRAGRKNPRPHRQPAYSDDARSEDEYDNFGGGRWDYDFADMNWESL</sequence>
<organism evidence="14 15">
    <name type="scientific">Serendipita vermifera MAFF 305830</name>
    <dbReference type="NCBI Taxonomy" id="933852"/>
    <lineage>
        <taxon>Eukaryota</taxon>
        <taxon>Fungi</taxon>
        <taxon>Dikarya</taxon>
        <taxon>Basidiomycota</taxon>
        <taxon>Agaricomycotina</taxon>
        <taxon>Agaricomycetes</taxon>
        <taxon>Sebacinales</taxon>
        <taxon>Serendipitaceae</taxon>
        <taxon>Serendipita</taxon>
    </lineage>
</organism>
<dbReference type="Gene3D" id="3.30.70.330">
    <property type="match status" value="1"/>
</dbReference>
<dbReference type="PROSITE" id="PS50089">
    <property type="entry name" value="ZF_RING_2"/>
    <property type="match status" value="1"/>
</dbReference>
<accession>A0A0C2W8I5</accession>
<dbReference type="PROSITE" id="PS00518">
    <property type="entry name" value="ZF_RING_1"/>
    <property type="match status" value="1"/>
</dbReference>
<feature type="domain" description="RRM" evidence="12">
    <location>
        <begin position="374"/>
        <end position="453"/>
    </location>
</feature>
<dbReference type="GO" id="GO:0004842">
    <property type="term" value="F:ubiquitin-protein transferase activity"/>
    <property type="evidence" value="ECO:0007669"/>
    <property type="project" value="TreeGrafter"/>
</dbReference>
<dbReference type="GO" id="GO:0097039">
    <property type="term" value="P:protein linear polyubiquitination"/>
    <property type="evidence" value="ECO:0007669"/>
    <property type="project" value="TreeGrafter"/>
</dbReference>
<evidence type="ECO:0008006" key="16">
    <source>
        <dbReference type="Google" id="ProtNLM"/>
    </source>
</evidence>
<feature type="domain" description="RING-type" evidence="13">
    <location>
        <begin position="822"/>
        <end position="1039"/>
    </location>
</feature>
<comment type="pathway">
    <text evidence="1">Protein modification; protein ubiquitination.</text>
</comment>
<evidence type="ECO:0000256" key="2">
    <source>
        <dbReference type="ARBA" id="ARBA00022679"/>
    </source>
</evidence>
<evidence type="ECO:0000256" key="9">
    <source>
        <dbReference type="PROSITE-ProRule" id="PRU00176"/>
    </source>
</evidence>
<protein>
    <recommendedName>
        <fullName evidence="16">RING-type domain-containing protein</fullName>
    </recommendedName>
</protein>
<dbReference type="InterPro" id="IPR018957">
    <property type="entry name" value="Znf_C3HC4_RING-type"/>
</dbReference>
<dbReference type="GO" id="GO:0043130">
    <property type="term" value="F:ubiquitin binding"/>
    <property type="evidence" value="ECO:0007669"/>
    <property type="project" value="TreeGrafter"/>
</dbReference>
<dbReference type="GO" id="GO:0043161">
    <property type="term" value="P:proteasome-mediated ubiquitin-dependent protein catabolic process"/>
    <property type="evidence" value="ECO:0007669"/>
    <property type="project" value="TreeGrafter"/>
</dbReference>
<evidence type="ECO:0000256" key="5">
    <source>
        <dbReference type="ARBA" id="ARBA00022771"/>
    </source>
</evidence>
<dbReference type="GO" id="GO:0008270">
    <property type="term" value="F:zinc ion binding"/>
    <property type="evidence" value="ECO:0007669"/>
    <property type="project" value="UniProtKB-KW"/>
</dbReference>
<evidence type="ECO:0000313" key="14">
    <source>
        <dbReference type="EMBL" id="KIM22738.1"/>
    </source>
</evidence>
<feature type="compositionally biased region" description="Polar residues" evidence="10">
    <location>
        <begin position="42"/>
        <end position="51"/>
    </location>
</feature>
<evidence type="ECO:0000259" key="12">
    <source>
        <dbReference type="PROSITE" id="PS50102"/>
    </source>
</evidence>
<dbReference type="Gene3D" id="3.30.40.10">
    <property type="entry name" value="Zinc/RING finger domain, C3HC4 (zinc finger)"/>
    <property type="match status" value="1"/>
</dbReference>
<dbReference type="Proteomes" id="UP000054097">
    <property type="component" value="Unassembled WGS sequence"/>
</dbReference>
<dbReference type="InterPro" id="IPR001841">
    <property type="entry name" value="Znf_RING"/>
</dbReference>
<keyword evidence="15" id="KW-1185">Reference proteome</keyword>
<evidence type="ECO:0000313" key="15">
    <source>
        <dbReference type="Proteomes" id="UP000054097"/>
    </source>
</evidence>
<dbReference type="SMART" id="SM00184">
    <property type="entry name" value="RING"/>
    <property type="match status" value="1"/>
</dbReference>
<name>A0A0C2W8I5_SERVB</name>
<evidence type="ECO:0000259" key="11">
    <source>
        <dbReference type="PROSITE" id="PS50089"/>
    </source>
</evidence>
<feature type="domain" description="RING-type" evidence="11">
    <location>
        <begin position="826"/>
        <end position="868"/>
    </location>
</feature>
<dbReference type="OrthoDB" id="10009520at2759"/>
<evidence type="ECO:0000256" key="6">
    <source>
        <dbReference type="ARBA" id="ARBA00022786"/>
    </source>
</evidence>
<dbReference type="PROSITE" id="PS51873">
    <property type="entry name" value="TRIAD"/>
    <property type="match status" value="1"/>
</dbReference>
<dbReference type="Gene3D" id="1.20.120.1750">
    <property type="match status" value="1"/>
</dbReference>
<keyword evidence="2" id="KW-0808">Transferase</keyword>
<dbReference type="InterPro" id="IPR051628">
    <property type="entry name" value="LUBAC_E3_Ligases"/>
</dbReference>
<dbReference type="Pfam" id="PF00097">
    <property type="entry name" value="zf-C3HC4"/>
    <property type="match status" value="1"/>
</dbReference>
<evidence type="ECO:0000256" key="3">
    <source>
        <dbReference type="ARBA" id="ARBA00022723"/>
    </source>
</evidence>
<keyword evidence="5 8" id="KW-0863">Zinc-finger</keyword>
<dbReference type="InterPro" id="IPR012677">
    <property type="entry name" value="Nucleotide-bd_a/b_plait_sf"/>
</dbReference>
<dbReference type="InterPro" id="IPR000504">
    <property type="entry name" value="RRM_dom"/>
</dbReference>
<dbReference type="STRING" id="933852.A0A0C2W8I5"/>
<dbReference type="PROSITE" id="PS50102">
    <property type="entry name" value="RRM"/>
    <property type="match status" value="1"/>
</dbReference>
<dbReference type="Pfam" id="PF22191">
    <property type="entry name" value="IBR_1"/>
    <property type="match status" value="1"/>
</dbReference>
<dbReference type="Pfam" id="PF00076">
    <property type="entry name" value="RRM_1"/>
    <property type="match status" value="1"/>
</dbReference>
<reference evidence="14 15" key="1">
    <citation type="submission" date="2014-04" db="EMBL/GenBank/DDBJ databases">
        <authorList>
            <consortium name="DOE Joint Genome Institute"/>
            <person name="Kuo A."/>
            <person name="Zuccaro A."/>
            <person name="Kohler A."/>
            <person name="Nagy L.G."/>
            <person name="Floudas D."/>
            <person name="Copeland A."/>
            <person name="Barry K.W."/>
            <person name="Cichocki N."/>
            <person name="Veneault-Fourrey C."/>
            <person name="LaButti K."/>
            <person name="Lindquist E.A."/>
            <person name="Lipzen A."/>
            <person name="Lundell T."/>
            <person name="Morin E."/>
            <person name="Murat C."/>
            <person name="Sun H."/>
            <person name="Tunlid A."/>
            <person name="Henrissat B."/>
            <person name="Grigoriev I.V."/>
            <person name="Hibbett D.S."/>
            <person name="Martin F."/>
            <person name="Nordberg H.P."/>
            <person name="Cantor M.N."/>
            <person name="Hua S.X."/>
        </authorList>
    </citation>
    <scope>NUCLEOTIDE SEQUENCE [LARGE SCALE GENOMIC DNA]</scope>
    <source>
        <strain evidence="14 15">MAFF 305830</strain>
    </source>
</reference>
<feature type="region of interest" description="Disordered" evidence="10">
    <location>
        <begin position="1070"/>
        <end position="1135"/>
    </location>
</feature>
<evidence type="ECO:0000256" key="8">
    <source>
        <dbReference type="PROSITE-ProRule" id="PRU00175"/>
    </source>
</evidence>
<gene>
    <name evidence="14" type="ORF">M408DRAFT_332783</name>
</gene>
<dbReference type="InterPro" id="IPR035979">
    <property type="entry name" value="RBD_domain_sf"/>
</dbReference>
<dbReference type="InterPro" id="IPR013083">
    <property type="entry name" value="Znf_RING/FYVE/PHD"/>
</dbReference>
<dbReference type="AlphaFoldDB" id="A0A0C2W8I5"/>
<dbReference type="PANTHER" id="PTHR22770:SF13">
    <property type="entry name" value="RING-TYPE DOMAIN-CONTAINING PROTEIN"/>
    <property type="match status" value="1"/>
</dbReference>
<evidence type="ECO:0000259" key="13">
    <source>
        <dbReference type="PROSITE" id="PS51873"/>
    </source>
</evidence>
<dbReference type="InterPro" id="IPR017907">
    <property type="entry name" value="Znf_RING_CS"/>
</dbReference>
<keyword evidence="3" id="KW-0479">Metal-binding</keyword>
<feature type="compositionally biased region" description="Basic residues" evidence="10">
    <location>
        <begin position="1103"/>
        <end position="1120"/>
    </location>
</feature>
<feature type="compositionally biased region" description="Basic and acidic residues" evidence="10">
    <location>
        <begin position="64"/>
        <end position="86"/>
    </location>
</feature>
<dbReference type="InterPro" id="IPR044066">
    <property type="entry name" value="TRIAD_supradom"/>
</dbReference>
<evidence type="ECO:0000256" key="7">
    <source>
        <dbReference type="ARBA" id="ARBA00022833"/>
    </source>
</evidence>
<evidence type="ECO:0000256" key="4">
    <source>
        <dbReference type="ARBA" id="ARBA00022737"/>
    </source>
</evidence>
<dbReference type="PANTHER" id="PTHR22770">
    <property type="entry name" value="UBIQUITIN CONJUGATING ENZYME 7 INTERACTING PROTEIN-RELATED"/>
    <property type="match status" value="1"/>
</dbReference>
<feature type="compositionally biased region" description="Low complexity" evidence="10">
    <location>
        <begin position="112"/>
        <end position="124"/>
    </location>
</feature>